<feature type="chain" id="PRO_5025433413" evidence="2">
    <location>
        <begin position="16"/>
        <end position="312"/>
    </location>
</feature>
<dbReference type="EMBL" id="VHII01000001">
    <property type="protein sequence ID" value="KAF1395260.1"/>
    <property type="molecule type" value="Genomic_DNA"/>
</dbReference>
<reference evidence="3 4" key="1">
    <citation type="submission" date="2019-06" db="EMBL/GenBank/DDBJ databases">
        <title>A chromosome-scale genome assembly of the European perch, Perca fluviatilis.</title>
        <authorList>
            <person name="Roques C."/>
            <person name="Zahm M."/>
            <person name="Cabau C."/>
            <person name="Klopp C."/>
            <person name="Bouchez O."/>
            <person name="Donnadieu C."/>
            <person name="Kuhl H."/>
            <person name="Gislard M."/>
            <person name="Guendouz S."/>
            <person name="Journot L."/>
            <person name="Haffray P."/>
            <person name="Bestin A."/>
            <person name="Morvezen R."/>
            <person name="Feron R."/>
            <person name="Wen M."/>
            <person name="Jouanno E."/>
            <person name="Herpin A."/>
            <person name="Schartl M."/>
            <person name="Postlethwait J."/>
            <person name="Schaerlinger B."/>
            <person name="Chardard D."/>
            <person name="Lecocq T."/>
            <person name="Poncet C."/>
            <person name="Jaffrelo L."/>
            <person name="Lampietro C."/>
            <person name="Guiguen Y."/>
        </authorList>
    </citation>
    <scope>NUCLEOTIDE SEQUENCE [LARGE SCALE GENOMIC DNA]</scope>
    <source>
        <tissue evidence="3">Blood</tissue>
    </source>
</reference>
<feature type="compositionally biased region" description="Low complexity" evidence="1">
    <location>
        <begin position="172"/>
        <end position="187"/>
    </location>
</feature>
<feature type="compositionally biased region" description="Low complexity" evidence="1">
    <location>
        <begin position="60"/>
        <end position="80"/>
    </location>
</feature>
<keyword evidence="4" id="KW-1185">Reference proteome</keyword>
<evidence type="ECO:0000256" key="2">
    <source>
        <dbReference type="SAM" id="SignalP"/>
    </source>
</evidence>
<comment type="caution">
    <text evidence="3">The sequence shown here is derived from an EMBL/GenBank/DDBJ whole genome shotgun (WGS) entry which is preliminary data.</text>
</comment>
<proteinExistence type="predicted"/>
<feature type="region of interest" description="Disordered" evidence="1">
    <location>
        <begin position="265"/>
        <end position="312"/>
    </location>
</feature>
<dbReference type="Proteomes" id="UP000465112">
    <property type="component" value="Chromosome 1"/>
</dbReference>
<evidence type="ECO:0000256" key="1">
    <source>
        <dbReference type="SAM" id="MobiDB-lite"/>
    </source>
</evidence>
<keyword evidence="2" id="KW-0732">Signal</keyword>
<accession>A0A6A5FK26</accession>
<dbReference type="AlphaFoldDB" id="A0A6A5FK26"/>
<feature type="signal peptide" evidence="2">
    <location>
        <begin position="1"/>
        <end position="15"/>
    </location>
</feature>
<dbReference type="OrthoDB" id="8965022at2759"/>
<feature type="region of interest" description="Disordered" evidence="1">
    <location>
        <begin position="37"/>
        <end position="83"/>
    </location>
</feature>
<protein>
    <submittedName>
        <fullName evidence="3">Uncharacterized protein</fullName>
    </submittedName>
</protein>
<organism evidence="3 4">
    <name type="scientific">Perca fluviatilis</name>
    <name type="common">European perch</name>
    <dbReference type="NCBI Taxonomy" id="8168"/>
    <lineage>
        <taxon>Eukaryota</taxon>
        <taxon>Metazoa</taxon>
        <taxon>Chordata</taxon>
        <taxon>Craniata</taxon>
        <taxon>Vertebrata</taxon>
        <taxon>Euteleostomi</taxon>
        <taxon>Actinopterygii</taxon>
        <taxon>Neopterygii</taxon>
        <taxon>Teleostei</taxon>
        <taxon>Neoteleostei</taxon>
        <taxon>Acanthomorphata</taxon>
        <taxon>Eupercaria</taxon>
        <taxon>Perciformes</taxon>
        <taxon>Percoidei</taxon>
        <taxon>Percidae</taxon>
        <taxon>Percinae</taxon>
        <taxon>Perca</taxon>
    </lineage>
</organism>
<feature type="region of interest" description="Disordered" evidence="1">
    <location>
        <begin position="150"/>
        <end position="187"/>
    </location>
</feature>
<feature type="compositionally biased region" description="Polar residues" evidence="1">
    <location>
        <begin position="37"/>
        <end position="51"/>
    </location>
</feature>
<name>A0A6A5FK26_PERFL</name>
<evidence type="ECO:0000313" key="4">
    <source>
        <dbReference type="Proteomes" id="UP000465112"/>
    </source>
</evidence>
<feature type="compositionally biased region" description="Polar residues" evidence="1">
    <location>
        <begin position="294"/>
        <end position="312"/>
    </location>
</feature>
<feature type="compositionally biased region" description="Polar residues" evidence="1">
    <location>
        <begin position="265"/>
        <end position="281"/>
    </location>
</feature>
<sequence>MIILILLSCFTIVSAVPVRPDVLRPLLSQGGATQAQRVVEATNQQPDTQTPAPLCPNVEQPQSGVQQQPGPQAGPQFLPPTQHHTWLPLGGSPMIIPQQPNVYGSQPSNQPTLPQQPLIFPPYTYFPVFSSPHRNQLFPQYGFPMILESPFPQTPENQPPNSPLLPAETPSGAAIGDAAQTGQQQQQNPQIVYMLQQPKSSLLGSLSSEEFQMAAKLGQLDVYLNTVLTNPPAGAVQHMIRAAGLANPEQKGIVPTVGTSLRGVVQTQGPASSGPQPNTNGLPAGLKRPAQEAATVQTSVQPKLQPTQGNLV</sequence>
<gene>
    <name evidence="3" type="ORF">PFLUV_G00009690</name>
</gene>
<evidence type="ECO:0000313" key="3">
    <source>
        <dbReference type="EMBL" id="KAF1395260.1"/>
    </source>
</evidence>